<keyword evidence="1" id="KW-0175">Coiled coil</keyword>
<evidence type="ECO:0000256" key="2">
    <source>
        <dbReference type="SAM" id="Phobius"/>
    </source>
</evidence>
<keyword evidence="2" id="KW-0472">Membrane</keyword>
<feature type="coiled-coil region" evidence="1">
    <location>
        <begin position="55"/>
        <end position="93"/>
    </location>
</feature>
<proteinExistence type="predicted"/>
<accession>A0A1B5Z8H2</accession>
<feature type="transmembrane region" description="Helical" evidence="2">
    <location>
        <begin position="211"/>
        <end position="232"/>
    </location>
</feature>
<evidence type="ECO:0000313" key="4">
    <source>
        <dbReference type="Proteomes" id="UP000242715"/>
    </source>
</evidence>
<sequence length="267" mass="30323">MDSILAMRNRVSEFSTIPTHELRDLALSHEVQGLMLTHLYSARQEKDVRDAHSLVEDMQGTLSDMESRYVDEKNKWEAEKKKLKEDSDVAVKRLRRERVAEKDLWEEKERDLVQVRNALMVCCGDATQDYVDAMYAVGKMGDANVSLKKDLASKFVDGFRACVDQMKALFPNLDPDLLSQMGVTKKVENGKVVPLLCLLLAKRPRRSKRRLLHILMNGTQIGLSFSVLLIAIRSVFNNFVAFSLLFGISPPCYFRLLVTNPGLCSLN</sequence>
<reference evidence="4" key="1">
    <citation type="journal article" date="2017" name="Front. Plant Sci.">
        <title>Climate Clever Clovers: New Paradigm to Reduce the Environmental Footprint of Ruminants by Breeding Low Methanogenic Forages Utilizing Haplotype Variation.</title>
        <authorList>
            <person name="Kaur P."/>
            <person name="Appels R."/>
            <person name="Bayer P.E."/>
            <person name="Keeble-Gagnere G."/>
            <person name="Wang J."/>
            <person name="Hirakawa H."/>
            <person name="Shirasawa K."/>
            <person name="Vercoe P."/>
            <person name="Stefanova K."/>
            <person name="Durmic Z."/>
            <person name="Nichols P."/>
            <person name="Revell C."/>
            <person name="Isobe S.N."/>
            <person name="Edwards D."/>
            <person name="Erskine W."/>
        </authorList>
    </citation>
    <scope>NUCLEOTIDE SEQUENCE [LARGE SCALE GENOMIC DNA]</scope>
    <source>
        <strain evidence="4">cv. Daliak</strain>
    </source>
</reference>
<gene>
    <name evidence="3" type="ORF">TSUD_85480</name>
</gene>
<organism evidence="3 4">
    <name type="scientific">Trifolium subterraneum</name>
    <name type="common">Subterranean clover</name>
    <dbReference type="NCBI Taxonomy" id="3900"/>
    <lineage>
        <taxon>Eukaryota</taxon>
        <taxon>Viridiplantae</taxon>
        <taxon>Streptophyta</taxon>
        <taxon>Embryophyta</taxon>
        <taxon>Tracheophyta</taxon>
        <taxon>Spermatophyta</taxon>
        <taxon>Magnoliopsida</taxon>
        <taxon>eudicotyledons</taxon>
        <taxon>Gunneridae</taxon>
        <taxon>Pentapetalae</taxon>
        <taxon>rosids</taxon>
        <taxon>fabids</taxon>
        <taxon>Fabales</taxon>
        <taxon>Fabaceae</taxon>
        <taxon>Papilionoideae</taxon>
        <taxon>50 kb inversion clade</taxon>
        <taxon>NPAAA clade</taxon>
        <taxon>Hologalegina</taxon>
        <taxon>IRL clade</taxon>
        <taxon>Trifolieae</taxon>
        <taxon>Trifolium</taxon>
    </lineage>
</organism>
<protein>
    <submittedName>
        <fullName evidence="3">Uncharacterized protein</fullName>
    </submittedName>
</protein>
<dbReference type="AlphaFoldDB" id="A0A1B5Z8H2"/>
<evidence type="ECO:0000313" key="3">
    <source>
        <dbReference type="EMBL" id="GAU10403.1"/>
    </source>
</evidence>
<name>A0A1B5Z8H2_TRISU</name>
<keyword evidence="2" id="KW-0812">Transmembrane</keyword>
<dbReference type="Proteomes" id="UP000242715">
    <property type="component" value="Unassembled WGS sequence"/>
</dbReference>
<comment type="caution">
    <text evidence="3">The sequence shown here is derived from an EMBL/GenBank/DDBJ whole genome shotgun (WGS) entry which is preliminary data.</text>
</comment>
<keyword evidence="2" id="KW-1133">Transmembrane helix</keyword>
<keyword evidence="4" id="KW-1185">Reference proteome</keyword>
<dbReference type="EMBL" id="BCLP01040548">
    <property type="protein sequence ID" value="GAU10403.1"/>
    <property type="molecule type" value="Genomic_DNA"/>
</dbReference>
<evidence type="ECO:0000256" key="1">
    <source>
        <dbReference type="SAM" id="Coils"/>
    </source>
</evidence>